<keyword evidence="2" id="KW-1185">Reference proteome</keyword>
<accession>A0ACB7SD75</accession>
<proteinExistence type="predicted"/>
<name>A0ACB7SD75_HYAAI</name>
<dbReference type="EMBL" id="CM023484">
    <property type="protein sequence ID" value="KAH6932006.1"/>
    <property type="molecule type" value="Genomic_DNA"/>
</dbReference>
<evidence type="ECO:0000313" key="2">
    <source>
        <dbReference type="Proteomes" id="UP000821845"/>
    </source>
</evidence>
<gene>
    <name evidence="1" type="ORF">HPB50_002440</name>
</gene>
<comment type="caution">
    <text evidence="1">The sequence shown here is derived from an EMBL/GenBank/DDBJ whole genome shotgun (WGS) entry which is preliminary data.</text>
</comment>
<protein>
    <submittedName>
        <fullName evidence="1">Uncharacterized protein</fullName>
    </submittedName>
</protein>
<dbReference type="Proteomes" id="UP000821845">
    <property type="component" value="Chromosome 4"/>
</dbReference>
<organism evidence="1 2">
    <name type="scientific">Hyalomma asiaticum</name>
    <name type="common">Tick</name>
    <dbReference type="NCBI Taxonomy" id="266040"/>
    <lineage>
        <taxon>Eukaryota</taxon>
        <taxon>Metazoa</taxon>
        <taxon>Ecdysozoa</taxon>
        <taxon>Arthropoda</taxon>
        <taxon>Chelicerata</taxon>
        <taxon>Arachnida</taxon>
        <taxon>Acari</taxon>
        <taxon>Parasitiformes</taxon>
        <taxon>Ixodida</taxon>
        <taxon>Ixodoidea</taxon>
        <taxon>Ixodidae</taxon>
        <taxon>Hyalomminae</taxon>
        <taxon>Hyalomma</taxon>
    </lineage>
</organism>
<sequence length="99" mass="11410">MDAVPTVFDETKRSQPRAPRRTAVKRIAESVEWSSRHVPGEAKHRPKHSFKDFDSVVSVPQSGFIRIDSILFMDSPIDKCFRHCPAARIQQRFKKDFGL</sequence>
<reference evidence="1" key="1">
    <citation type="submission" date="2020-05" db="EMBL/GenBank/DDBJ databases">
        <title>Large-scale comparative analyses of tick genomes elucidate their genetic diversity and vector capacities.</title>
        <authorList>
            <person name="Jia N."/>
            <person name="Wang J."/>
            <person name="Shi W."/>
            <person name="Du L."/>
            <person name="Sun Y."/>
            <person name="Zhan W."/>
            <person name="Jiang J."/>
            <person name="Wang Q."/>
            <person name="Zhang B."/>
            <person name="Ji P."/>
            <person name="Sakyi L.B."/>
            <person name="Cui X."/>
            <person name="Yuan T."/>
            <person name="Jiang B."/>
            <person name="Yang W."/>
            <person name="Lam T.T.-Y."/>
            <person name="Chang Q."/>
            <person name="Ding S."/>
            <person name="Wang X."/>
            <person name="Zhu J."/>
            <person name="Ruan X."/>
            <person name="Zhao L."/>
            <person name="Wei J."/>
            <person name="Que T."/>
            <person name="Du C."/>
            <person name="Cheng J."/>
            <person name="Dai P."/>
            <person name="Han X."/>
            <person name="Huang E."/>
            <person name="Gao Y."/>
            <person name="Liu J."/>
            <person name="Shao H."/>
            <person name="Ye R."/>
            <person name="Li L."/>
            <person name="Wei W."/>
            <person name="Wang X."/>
            <person name="Wang C."/>
            <person name="Yang T."/>
            <person name="Huo Q."/>
            <person name="Li W."/>
            <person name="Guo W."/>
            <person name="Chen H."/>
            <person name="Zhou L."/>
            <person name="Ni X."/>
            <person name="Tian J."/>
            <person name="Zhou Y."/>
            <person name="Sheng Y."/>
            <person name="Liu T."/>
            <person name="Pan Y."/>
            <person name="Xia L."/>
            <person name="Li J."/>
            <person name="Zhao F."/>
            <person name="Cao W."/>
        </authorList>
    </citation>
    <scope>NUCLEOTIDE SEQUENCE</scope>
    <source>
        <strain evidence="1">Hyas-2018</strain>
    </source>
</reference>
<evidence type="ECO:0000313" key="1">
    <source>
        <dbReference type="EMBL" id="KAH6932006.1"/>
    </source>
</evidence>